<feature type="compositionally biased region" description="Polar residues" evidence="18">
    <location>
        <begin position="1070"/>
        <end position="1086"/>
    </location>
</feature>
<keyword evidence="7" id="KW-0677">Repeat</keyword>
<dbReference type="FunFam" id="1.20.940.10:FF:000001">
    <property type="entry name" value="Protein transport protein Sec31A isoform A"/>
    <property type="match status" value="1"/>
</dbReference>
<dbReference type="STRING" id="84645.A0A498M2A4"/>
<evidence type="ECO:0000256" key="4">
    <source>
        <dbReference type="ARBA" id="ARBA00022448"/>
    </source>
</evidence>
<dbReference type="GO" id="GO:0030127">
    <property type="term" value="C:COPII vesicle coat"/>
    <property type="evidence" value="ECO:0007669"/>
    <property type="project" value="TreeGrafter"/>
</dbReference>
<gene>
    <name evidence="19" type="ORF">ROHU_010411</name>
</gene>
<protein>
    <recommendedName>
        <fullName evidence="14">Protein transport protein Sec31A</fullName>
    </recommendedName>
    <alternativeName>
        <fullName evidence="16">SEC31-like protein 1</fullName>
    </alternativeName>
    <alternativeName>
        <fullName evidence="15">SEC31-related protein A</fullName>
    </alternativeName>
</protein>
<evidence type="ECO:0000256" key="9">
    <source>
        <dbReference type="ARBA" id="ARBA00022892"/>
    </source>
</evidence>
<evidence type="ECO:0000256" key="5">
    <source>
        <dbReference type="ARBA" id="ARBA00022490"/>
    </source>
</evidence>
<feature type="region of interest" description="Disordered" evidence="18">
    <location>
        <begin position="1183"/>
        <end position="1217"/>
    </location>
</feature>
<dbReference type="InterPro" id="IPR040251">
    <property type="entry name" value="SEC31-like"/>
</dbReference>
<evidence type="ECO:0000256" key="16">
    <source>
        <dbReference type="ARBA" id="ARBA00043112"/>
    </source>
</evidence>
<dbReference type="PROSITE" id="PS50082">
    <property type="entry name" value="WD_REPEATS_2"/>
    <property type="match status" value="1"/>
</dbReference>
<name>A0A498M2A4_LABRO</name>
<feature type="compositionally biased region" description="Low complexity" evidence="18">
    <location>
        <begin position="1183"/>
        <end position="1199"/>
    </location>
</feature>
<keyword evidence="11" id="KW-0472">Membrane</keyword>
<keyword evidence="6 17" id="KW-0853">WD repeat</keyword>
<keyword evidence="10" id="KW-0653">Protein transport</keyword>
<dbReference type="GO" id="GO:0015031">
    <property type="term" value="P:protein transport"/>
    <property type="evidence" value="ECO:0007669"/>
    <property type="project" value="UniProtKB-KW"/>
</dbReference>
<evidence type="ECO:0000256" key="18">
    <source>
        <dbReference type="SAM" id="MobiDB-lite"/>
    </source>
</evidence>
<keyword evidence="4" id="KW-0813">Transport</keyword>
<feature type="repeat" description="WD" evidence="17">
    <location>
        <begin position="224"/>
        <end position="266"/>
    </location>
</feature>
<comment type="subcellular location">
    <subcellularLocation>
        <location evidence="1">Cytoplasmic vesicle</location>
        <location evidence="1">COPII-coated vesicle membrane</location>
        <topology evidence="1">Peripheral membrane protein</topology>
        <orientation evidence="1">Cytoplasmic side</orientation>
    </subcellularLocation>
    <subcellularLocation>
        <location evidence="2">Endoplasmic reticulum membrane</location>
        <topology evidence="2">Peripheral membrane protein</topology>
    </subcellularLocation>
</comment>
<keyword evidence="5" id="KW-0963">Cytoplasm</keyword>
<dbReference type="Pfam" id="PF00400">
    <property type="entry name" value="WD40"/>
    <property type="match status" value="1"/>
</dbReference>
<keyword evidence="21" id="KW-1267">Proteomics identification</keyword>
<proteinExistence type="evidence at protein level"/>
<keyword evidence="12" id="KW-0968">Cytoplasmic vesicle</keyword>
<dbReference type="InterPro" id="IPR015943">
    <property type="entry name" value="WD40/YVTN_repeat-like_dom_sf"/>
</dbReference>
<dbReference type="PANTHER" id="PTHR13923:SF23">
    <property type="entry name" value="PROTEIN TRANSPORT PROTEIN SEC31A"/>
    <property type="match status" value="1"/>
</dbReference>
<comment type="caution">
    <text evidence="19">The sequence shown here is derived from an EMBL/GenBank/DDBJ whole genome shotgun (WGS) entry which is preliminary data.</text>
</comment>
<dbReference type="PANTHER" id="PTHR13923">
    <property type="entry name" value="SEC31-RELATED PROTEIN"/>
    <property type="match status" value="1"/>
</dbReference>
<comment type="similarity">
    <text evidence="3">Belongs to the WD repeat SEC31 family.</text>
</comment>
<evidence type="ECO:0000256" key="12">
    <source>
        <dbReference type="ARBA" id="ARBA00023329"/>
    </source>
</evidence>
<evidence type="ECO:0000256" key="14">
    <source>
        <dbReference type="ARBA" id="ARBA00039468"/>
    </source>
</evidence>
<dbReference type="Gene3D" id="1.25.40.1030">
    <property type="match status" value="2"/>
</dbReference>
<evidence type="ECO:0000256" key="2">
    <source>
        <dbReference type="ARBA" id="ARBA00004406"/>
    </source>
</evidence>
<evidence type="ECO:0000256" key="8">
    <source>
        <dbReference type="ARBA" id="ARBA00022824"/>
    </source>
</evidence>
<evidence type="ECO:0000256" key="13">
    <source>
        <dbReference type="ARBA" id="ARBA00025471"/>
    </source>
</evidence>
<feature type="region of interest" description="Disordered" evidence="18">
    <location>
        <begin position="1047"/>
        <end position="1154"/>
    </location>
</feature>
<dbReference type="SUPFAM" id="SSF50978">
    <property type="entry name" value="WD40 repeat-like"/>
    <property type="match status" value="1"/>
</dbReference>
<dbReference type="InterPro" id="IPR001680">
    <property type="entry name" value="WD40_rpt"/>
</dbReference>
<reference evidence="19 20" key="1">
    <citation type="submission" date="2018-03" db="EMBL/GenBank/DDBJ databases">
        <title>Draft genome sequence of Rohu Carp (Labeo rohita).</title>
        <authorList>
            <person name="Das P."/>
            <person name="Kushwaha B."/>
            <person name="Joshi C.G."/>
            <person name="Kumar D."/>
            <person name="Nagpure N.S."/>
            <person name="Sahoo L."/>
            <person name="Das S.P."/>
            <person name="Bit A."/>
            <person name="Patnaik S."/>
            <person name="Meher P.K."/>
            <person name="Jayasankar P."/>
            <person name="Koringa P.G."/>
            <person name="Patel N.V."/>
            <person name="Hinsu A.T."/>
            <person name="Kumar R."/>
            <person name="Pandey M."/>
            <person name="Agarwal S."/>
            <person name="Srivastava S."/>
            <person name="Singh M."/>
            <person name="Iquebal M.A."/>
            <person name="Jaiswal S."/>
            <person name="Angadi U.B."/>
            <person name="Kumar N."/>
            <person name="Raza M."/>
            <person name="Shah T.M."/>
            <person name="Rai A."/>
            <person name="Jena J.K."/>
        </authorList>
    </citation>
    <scope>NUCLEOTIDE SEQUENCE [LARGE SCALE GENOMIC DNA]</scope>
    <source>
        <strain evidence="19">DASCIFA01</strain>
        <tissue evidence="19">Testis</tissue>
    </source>
</reference>
<keyword evidence="9" id="KW-0931">ER-Golgi transport</keyword>
<feature type="compositionally biased region" description="Pro residues" evidence="18">
    <location>
        <begin position="1051"/>
        <end position="1063"/>
    </location>
</feature>
<feature type="compositionally biased region" description="Polar residues" evidence="18">
    <location>
        <begin position="1119"/>
        <end position="1138"/>
    </location>
</feature>
<dbReference type="InterPro" id="IPR036322">
    <property type="entry name" value="WD40_repeat_dom_sf"/>
</dbReference>
<dbReference type="GO" id="GO:0005789">
    <property type="term" value="C:endoplasmic reticulum membrane"/>
    <property type="evidence" value="ECO:0007669"/>
    <property type="project" value="UniProtKB-SubCell"/>
</dbReference>
<evidence type="ECO:0000256" key="17">
    <source>
        <dbReference type="PROSITE-ProRule" id="PRU00221"/>
    </source>
</evidence>
<evidence type="ECO:0000256" key="7">
    <source>
        <dbReference type="ARBA" id="ARBA00022737"/>
    </source>
</evidence>
<keyword evidence="20" id="KW-1185">Reference proteome</keyword>
<dbReference type="GO" id="GO:0005198">
    <property type="term" value="F:structural molecule activity"/>
    <property type="evidence" value="ECO:0007669"/>
    <property type="project" value="TreeGrafter"/>
</dbReference>
<dbReference type="EMBL" id="QBIY01013105">
    <property type="protein sequence ID" value="RXN11805.1"/>
    <property type="molecule type" value="Genomic_DNA"/>
</dbReference>
<dbReference type="SMART" id="SM00320">
    <property type="entry name" value="WD40"/>
    <property type="match status" value="5"/>
</dbReference>
<keyword evidence="8" id="KW-0256">Endoplasmic reticulum</keyword>
<dbReference type="GO" id="GO:0070971">
    <property type="term" value="C:endoplasmic reticulum exit site"/>
    <property type="evidence" value="ECO:0007669"/>
    <property type="project" value="TreeGrafter"/>
</dbReference>
<evidence type="ECO:0000256" key="3">
    <source>
        <dbReference type="ARBA" id="ARBA00009358"/>
    </source>
</evidence>
<dbReference type="Gene3D" id="1.20.940.10">
    <property type="entry name" value="Functional domain of the splicing factor Prp18"/>
    <property type="match status" value="1"/>
</dbReference>
<evidence type="ECO:0000256" key="15">
    <source>
        <dbReference type="ARBA" id="ARBA00041470"/>
    </source>
</evidence>
<evidence type="ECO:0007829" key="21">
    <source>
        <dbReference type="PeptideAtlas" id="A0A498M2A4"/>
    </source>
</evidence>
<dbReference type="Gene3D" id="2.130.10.10">
    <property type="entry name" value="YVTN repeat-like/Quinoprotein amine dehydrogenase"/>
    <property type="match status" value="2"/>
</dbReference>
<dbReference type="Proteomes" id="UP000290572">
    <property type="component" value="Unassembled WGS sequence"/>
</dbReference>
<dbReference type="GO" id="GO:0007029">
    <property type="term" value="P:endoplasmic reticulum organization"/>
    <property type="evidence" value="ECO:0007669"/>
    <property type="project" value="TreeGrafter"/>
</dbReference>
<evidence type="ECO:0000256" key="1">
    <source>
        <dbReference type="ARBA" id="ARBA00004299"/>
    </source>
</evidence>
<evidence type="ECO:0000313" key="19">
    <source>
        <dbReference type="EMBL" id="RXN11805.1"/>
    </source>
</evidence>
<accession>A0A498M2A4</accession>
<evidence type="ECO:0000256" key="11">
    <source>
        <dbReference type="ARBA" id="ARBA00023136"/>
    </source>
</evidence>
<comment type="function">
    <text evidence="13">Component of the coat protein complex II (COPII) which promotes the formation of transport vesicles from the endoplasmic reticulum (ER). The coat has two main functions, the physical deformation of the endoplasmic reticulum membrane into vesicles and the selection of cargo molecules.</text>
</comment>
<evidence type="ECO:0000256" key="6">
    <source>
        <dbReference type="ARBA" id="ARBA00022574"/>
    </source>
</evidence>
<organism evidence="19 20">
    <name type="scientific">Labeo rohita</name>
    <name type="common">Indian major carp</name>
    <name type="synonym">Cyprinus rohita</name>
    <dbReference type="NCBI Taxonomy" id="84645"/>
    <lineage>
        <taxon>Eukaryota</taxon>
        <taxon>Metazoa</taxon>
        <taxon>Chordata</taxon>
        <taxon>Craniata</taxon>
        <taxon>Vertebrata</taxon>
        <taxon>Euteleostomi</taxon>
        <taxon>Actinopterygii</taxon>
        <taxon>Neopterygii</taxon>
        <taxon>Teleostei</taxon>
        <taxon>Ostariophysi</taxon>
        <taxon>Cypriniformes</taxon>
        <taxon>Cyprinidae</taxon>
        <taxon>Labeoninae</taxon>
        <taxon>Labeonini</taxon>
        <taxon>Labeo</taxon>
    </lineage>
</organism>
<evidence type="ECO:0000256" key="10">
    <source>
        <dbReference type="ARBA" id="ARBA00022927"/>
    </source>
</evidence>
<sequence length="1359" mass="147432">MKLKEINRTAIQAWSPAQQHPIYLAAGTSAQQLDATFSTNASLEIFELDLADPSLAMKSCGSFSSPHRYHKLVWGPHGIEDQSLPSGLLIAGGENGNIILYDASKIIAGDSEVIISQSEKHTGPVRALDVNSFQPLEDISCVAWNKQVQHILASASPSGKASVWDLRKNDLIIKVSDHSNRMHCSGLSWNPEVATQLVLASEDDRMPVIQMWDLRFATSPLKVLESHTRGVLAIAWSEADPELLLSCGKDNRILCWNPNTAEVLYELPTSTQWCFDIQWCPRNPAVLSAAAFDGHISIYSVMGGSNDNTITLQAEQLSSSFGNMDPFGTGKTLPPLQLPQTVTTQSTVTPLKKPPKWIRRPVGASFAFGGKLVTLDNIKPAAQQPQQTAAHVVHISQFGGKLVTLDNIKPAAQQPQQTAAHVVHISQVVTETDFLDRSNQLQATLTAGNFLEYCQTKIEAAQSEFEKTVWSFLKVNFEEDARGKYLDLLGYKKEELALKIASALERNCKSDEADVLSLIPHHHPAPVSNRVPDPDSKPELVLETKPTGVPAHPQLEPKNPSNLELNLHSVHEPLLELTTQKSQSQPSVDFTPPVDLTTFFDPTPPVDLTYSFVQTPPVDIAFPADITSQVDSSGHMILTPQVKSESVQLFAPSTCHLGSSDLLLPAESTAAVVPEESLPQPPVEFQQPVPLKNQASSAMHSEPVLPLPAGPSESVQEGTVDLQQPESYVMPPCSSQPLATLGLSPDILPREAMCLQAVADSQPPAPESDLTTQHPVSDLLNTSDCQPEEVSDIDGLITQALLTGDYEAAVNLCLHDNRMADGIILAIAGGPELLAKTQKKYFSKTQSKISKLISAVVMKDWLDILETCDLQNWKEALAAVMTYAKPEEFSSLCGLLGSRLEAAEEAALQAQACLCYICAGTVEQLVAYWAKAQDSCSPLSLQELVEKVVVLQRAVVKAQGGVPPDMGALLAEKMNQYASLLASQGSLQTAISYLPTNTQQVAVQQLRDRLSRALGQQQQQQQQQPGAAVTGMQNMRQTLPAAVPAQTYAQPQPPQVPAQPAAPPQYYQQGRSATTVTSWSNQTPTALPSVPRPLVPAADPQVESTPPAFGLQAPASGSVPASNPFMYSQQYQRPQNGWNDPPTLNRAPKKKKMPEHFTPPAPITAPIMAPLGEPQVPAPQTMQTLQPQQQVPDQPVGPATFTPIQQQPLGPPGRNPNMPQVNMEGAPGAPIGDVIKPLQSIPTEKITKKPIPEEHMVLKTTFEGLIQKCLAAASDPQTKRKLDDAHKRMEYLYDKLREQTLSPAIVGGLHNMARSIECRSYTDGLNIHTHIVSNSNFSETSAFMPVLKVVLTQANKLGV</sequence>
<dbReference type="GO" id="GO:0090110">
    <property type="term" value="P:COPII-coated vesicle cargo loading"/>
    <property type="evidence" value="ECO:0007669"/>
    <property type="project" value="TreeGrafter"/>
</dbReference>
<evidence type="ECO:0000313" key="20">
    <source>
        <dbReference type="Proteomes" id="UP000290572"/>
    </source>
</evidence>